<dbReference type="EMBL" id="JASPKY010000055">
    <property type="protein sequence ID" value="KAK9744799.1"/>
    <property type="molecule type" value="Genomic_DNA"/>
</dbReference>
<organism evidence="2 3">
    <name type="scientific">Popillia japonica</name>
    <name type="common">Japanese beetle</name>
    <dbReference type="NCBI Taxonomy" id="7064"/>
    <lineage>
        <taxon>Eukaryota</taxon>
        <taxon>Metazoa</taxon>
        <taxon>Ecdysozoa</taxon>
        <taxon>Arthropoda</taxon>
        <taxon>Hexapoda</taxon>
        <taxon>Insecta</taxon>
        <taxon>Pterygota</taxon>
        <taxon>Neoptera</taxon>
        <taxon>Endopterygota</taxon>
        <taxon>Coleoptera</taxon>
        <taxon>Polyphaga</taxon>
        <taxon>Scarabaeiformia</taxon>
        <taxon>Scarabaeidae</taxon>
        <taxon>Rutelinae</taxon>
        <taxon>Popillia</taxon>
    </lineage>
</organism>
<evidence type="ECO:0000313" key="3">
    <source>
        <dbReference type="Proteomes" id="UP001458880"/>
    </source>
</evidence>
<dbReference type="AlphaFoldDB" id="A0AAW1MF05"/>
<sequence length="90" mass="10148">MEDDNYPNHHTAPQRVCRNSRVNNVKLKRLILTKDDPSSAYGTAKSQTPASVPRRNPKEGGKERVHKARKKAQTGRGSLLPAAKRKKQLY</sequence>
<protein>
    <submittedName>
        <fullName evidence="2">Uncharacterized protein</fullName>
    </submittedName>
</protein>
<reference evidence="2 3" key="1">
    <citation type="journal article" date="2024" name="BMC Genomics">
        <title>De novo assembly and annotation of Popillia japonica's genome with initial clues to its potential as an invasive pest.</title>
        <authorList>
            <person name="Cucini C."/>
            <person name="Boschi S."/>
            <person name="Funari R."/>
            <person name="Cardaioli E."/>
            <person name="Iannotti N."/>
            <person name="Marturano G."/>
            <person name="Paoli F."/>
            <person name="Bruttini M."/>
            <person name="Carapelli A."/>
            <person name="Frati F."/>
            <person name="Nardi F."/>
        </authorList>
    </citation>
    <scope>NUCLEOTIDE SEQUENCE [LARGE SCALE GENOMIC DNA]</scope>
    <source>
        <strain evidence="2">DMR45628</strain>
    </source>
</reference>
<dbReference type="Proteomes" id="UP001458880">
    <property type="component" value="Unassembled WGS sequence"/>
</dbReference>
<proteinExistence type="predicted"/>
<name>A0AAW1MF05_POPJA</name>
<comment type="caution">
    <text evidence="2">The sequence shown here is derived from an EMBL/GenBank/DDBJ whole genome shotgun (WGS) entry which is preliminary data.</text>
</comment>
<evidence type="ECO:0000256" key="1">
    <source>
        <dbReference type="SAM" id="MobiDB-lite"/>
    </source>
</evidence>
<gene>
    <name evidence="2" type="ORF">QE152_g7501</name>
</gene>
<evidence type="ECO:0000313" key="2">
    <source>
        <dbReference type="EMBL" id="KAK9744799.1"/>
    </source>
</evidence>
<feature type="compositionally biased region" description="Polar residues" evidence="1">
    <location>
        <begin position="40"/>
        <end position="50"/>
    </location>
</feature>
<feature type="compositionally biased region" description="Basic residues" evidence="1">
    <location>
        <begin position="64"/>
        <end position="73"/>
    </location>
</feature>
<accession>A0AAW1MF05</accession>
<feature type="region of interest" description="Disordered" evidence="1">
    <location>
        <begin position="1"/>
        <end position="90"/>
    </location>
</feature>
<keyword evidence="3" id="KW-1185">Reference proteome</keyword>